<evidence type="ECO:0000256" key="9">
    <source>
        <dbReference type="ARBA" id="ARBA00023136"/>
    </source>
</evidence>
<dbReference type="Pfam" id="PF04597">
    <property type="entry name" value="Ribophorin_I"/>
    <property type="match status" value="1"/>
</dbReference>
<reference evidence="11 13" key="1">
    <citation type="journal article" date="2011" name="Science">
        <title>Comparative functional genomics of the fission yeasts.</title>
        <authorList>
            <person name="Rhind N."/>
            <person name="Chen Z."/>
            <person name="Yassour M."/>
            <person name="Thompson D.A."/>
            <person name="Haas B.J."/>
            <person name="Habib N."/>
            <person name="Wapinski I."/>
            <person name="Roy S."/>
            <person name="Lin M.F."/>
            <person name="Heiman D.I."/>
            <person name="Young S.K."/>
            <person name="Furuya K."/>
            <person name="Guo Y."/>
            <person name="Pidoux A."/>
            <person name="Chen H.M."/>
            <person name="Robbertse B."/>
            <person name="Goldberg J.M."/>
            <person name="Aoki K."/>
            <person name="Bayne E.H."/>
            <person name="Berlin A.M."/>
            <person name="Desjardins C.A."/>
            <person name="Dobbs E."/>
            <person name="Dukaj L."/>
            <person name="Fan L."/>
            <person name="FitzGerald M.G."/>
            <person name="French C."/>
            <person name="Gujja S."/>
            <person name="Hansen K."/>
            <person name="Keifenheim D."/>
            <person name="Levin J.Z."/>
            <person name="Mosher R.A."/>
            <person name="Mueller C.A."/>
            <person name="Pfiffner J."/>
            <person name="Priest M."/>
            <person name="Russ C."/>
            <person name="Smialowska A."/>
            <person name="Swoboda P."/>
            <person name="Sykes S.M."/>
            <person name="Vaughn M."/>
            <person name="Vengrova S."/>
            <person name="Yoder R."/>
            <person name="Zeng Q."/>
            <person name="Allshire R."/>
            <person name="Baulcombe D."/>
            <person name="Birren B.W."/>
            <person name="Brown W."/>
            <person name="Ekwall K."/>
            <person name="Kellis M."/>
            <person name="Leatherwood J."/>
            <person name="Levin H."/>
            <person name="Margalit H."/>
            <person name="Martienssen R."/>
            <person name="Nieduszynski C.A."/>
            <person name="Spatafora J.W."/>
            <person name="Friedman N."/>
            <person name="Dalgaard J.Z."/>
            <person name="Baumann P."/>
            <person name="Niki H."/>
            <person name="Regev A."/>
            <person name="Nusbaum C."/>
        </authorList>
    </citation>
    <scope>NUCLEOTIDE SEQUENCE [LARGE SCALE GENOMIC DNA]</scope>
    <source>
        <strain evidence="13">yFS275 / FY16936</strain>
    </source>
</reference>
<evidence type="ECO:0000256" key="6">
    <source>
        <dbReference type="ARBA" id="ARBA00022729"/>
    </source>
</evidence>
<feature type="transmembrane region" description="Helical" evidence="10">
    <location>
        <begin position="431"/>
        <end position="451"/>
    </location>
</feature>
<dbReference type="eggNOG" id="KOG2291">
    <property type="taxonomic scope" value="Eukaryota"/>
</dbReference>
<dbReference type="GO" id="GO:0008250">
    <property type="term" value="C:oligosaccharyltransferase complex"/>
    <property type="evidence" value="ECO:0000318"/>
    <property type="project" value="GO_Central"/>
</dbReference>
<sequence length="453" mass="51293">MWSLRVLVLTAACGLFSSVNAWKNTNLIRTYDLTKSYVKETITIKLENDLQEAANVYTLMKDLVDDERVVSAVALEKTQGGSVSLDIVPSLTTEDGLDIRFPSPVLPGESKTIHVSLTLDGAQKPVPAKIKQDDQQYLVYRASKTFVSPYDTEKQRLKFKFPTNNVPSFTEFTDASGNKQPARAGNTLTYETLETVERDTPKELVSVRYEYTAPLPRARQLDIEVDIHQFRKEISVVEKTTLENHAAELRGHFNRAKWAMSRFYNPLTAALGSFRIYLPKDVRDVSFKDEDGNVTTSHMRADRQHTVLDLIPRFPVFGGWNYYFRLAWNMALDSFAADKNGRTVVTLPSMWSLEDALFSNVSWTLTLPEGAKDIKVNVPTELSLKNVTTVYHFLDIQGRQSFVYEASDVSDEFSQKVIEISYVYDTLAHRLRLAVIVGIIGVLFTAAYMIWAP</sequence>
<comment type="similarity">
    <text evidence="4 10">Belongs to the OST1 family.</text>
</comment>
<organism evidence="11 13">
    <name type="scientific">Schizosaccharomyces japonicus (strain yFS275 / FY16936)</name>
    <name type="common">Fission yeast</name>
    <dbReference type="NCBI Taxonomy" id="402676"/>
    <lineage>
        <taxon>Eukaryota</taxon>
        <taxon>Fungi</taxon>
        <taxon>Dikarya</taxon>
        <taxon>Ascomycota</taxon>
        <taxon>Taphrinomycotina</taxon>
        <taxon>Schizosaccharomycetes</taxon>
        <taxon>Schizosaccharomycetales</taxon>
        <taxon>Schizosaccharomycetaceae</taxon>
        <taxon>Schizosaccharomyces</taxon>
    </lineage>
</organism>
<keyword evidence="5 10" id="KW-0812">Transmembrane</keyword>
<evidence type="ECO:0000256" key="1">
    <source>
        <dbReference type="ARBA" id="ARBA00002791"/>
    </source>
</evidence>
<dbReference type="GeneID" id="7050879"/>
<dbReference type="VEuPathDB" id="FungiDB:SJAG_01006"/>
<name>B6JX81_SCHJY</name>
<keyword evidence="8 10" id="KW-1133">Transmembrane helix</keyword>
<dbReference type="OrthoDB" id="310030at2759"/>
<evidence type="ECO:0000256" key="7">
    <source>
        <dbReference type="ARBA" id="ARBA00022824"/>
    </source>
</evidence>
<dbReference type="GO" id="GO:0005783">
    <property type="term" value="C:endoplasmic reticulum"/>
    <property type="evidence" value="ECO:0000269"/>
    <property type="project" value="JaponicusDB"/>
</dbReference>
<keyword evidence="13" id="KW-1185">Reference proteome</keyword>
<evidence type="ECO:0000313" key="13">
    <source>
        <dbReference type="Proteomes" id="UP000001744"/>
    </source>
</evidence>
<evidence type="ECO:0000256" key="2">
    <source>
        <dbReference type="ARBA" id="ARBA00004115"/>
    </source>
</evidence>
<keyword evidence="6 10" id="KW-0732">Signal</keyword>
<evidence type="ECO:0000313" key="12">
    <source>
        <dbReference type="JaponicusDB" id="SJAG_01006"/>
    </source>
</evidence>
<dbReference type="HOGENOM" id="CLU_031381_1_0_1"/>
<gene>
    <name evidence="12" type="primary">ost1</name>
    <name evidence="11" type="ORF">SJAG_01006</name>
</gene>
<dbReference type="PANTHER" id="PTHR21049">
    <property type="entry name" value="RIBOPHORIN I"/>
    <property type="match status" value="1"/>
</dbReference>
<dbReference type="UniPathway" id="UPA00378"/>
<dbReference type="GO" id="GO:0016740">
    <property type="term" value="F:transferase activity"/>
    <property type="evidence" value="ECO:0007669"/>
    <property type="project" value="UniProtKB-KW"/>
</dbReference>
<dbReference type="Proteomes" id="UP000001744">
    <property type="component" value="Unassembled WGS sequence"/>
</dbReference>
<dbReference type="RefSeq" id="XP_002172275.1">
    <property type="nucleotide sequence ID" value="XM_002172239.2"/>
</dbReference>
<evidence type="ECO:0000313" key="11">
    <source>
        <dbReference type="EMBL" id="EEB05982.1"/>
    </source>
</evidence>
<accession>B6JX81</accession>
<dbReference type="PANTHER" id="PTHR21049:SF0">
    <property type="entry name" value="DOLICHYL-DIPHOSPHOOLIGOSACCHARIDE--PROTEIN GLYCOSYLTRANSFERASE SUBUNIT 1"/>
    <property type="match status" value="1"/>
</dbReference>
<evidence type="ECO:0000256" key="5">
    <source>
        <dbReference type="ARBA" id="ARBA00022692"/>
    </source>
</evidence>
<comment type="function">
    <text evidence="1 10">Subunit of the oligosaccharyl transferase (OST) complex that catalyzes the initial transfer of a defined glycan (Glc(3)Man(9)GlcNAc(2) in eukaryotes) from the lipid carrier dolichol-pyrophosphate to an asparagine residue within an Asn-X-Ser/Thr consensus motif in nascent polypeptide chains, the first step in protein N-glycosylation. N-glycosylation occurs cotranslationally and the complex associates with the Sec61 complex at the channel-forming translocon complex that mediates protein translocation across the endoplasmic reticulum (ER). All subunits are required for a maximal enzyme activity.</text>
</comment>
<evidence type="ECO:0000256" key="8">
    <source>
        <dbReference type="ARBA" id="ARBA00022989"/>
    </source>
</evidence>
<dbReference type="OMA" id="RYEYARE"/>
<proteinExistence type="inferred from homology"/>
<dbReference type="EMBL" id="KE651166">
    <property type="protein sequence ID" value="EEB05982.1"/>
    <property type="molecule type" value="Genomic_DNA"/>
</dbReference>
<dbReference type="GO" id="GO:0018279">
    <property type="term" value="P:protein N-linked glycosylation via asparagine"/>
    <property type="evidence" value="ECO:0000318"/>
    <property type="project" value="GO_Central"/>
</dbReference>
<dbReference type="JaponicusDB" id="SJAG_01006">
    <property type="gene designation" value="ost1"/>
</dbReference>
<evidence type="ECO:0000256" key="4">
    <source>
        <dbReference type="ARBA" id="ARBA00008905"/>
    </source>
</evidence>
<feature type="signal peptide" evidence="10">
    <location>
        <begin position="1"/>
        <end position="21"/>
    </location>
</feature>
<dbReference type="GO" id="GO:0032541">
    <property type="term" value="C:cortical endoplasmic reticulum"/>
    <property type="evidence" value="ECO:0007669"/>
    <property type="project" value="EnsemblFungi"/>
</dbReference>
<dbReference type="InterPro" id="IPR007676">
    <property type="entry name" value="Ribophorin_I"/>
</dbReference>
<dbReference type="STRING" id="402676.B6JX81"/>
<comment type="subunit">
    <text evidence="10">Component of the oligosaccharyltransferase (OST) complex.</text>
</comment>
<keyword evidence="9 10" id="KW-0472">Membrane</keyword>
<evidence type="ECO:0000256" key="10">
    <source>
        <dbReference type="RuleBase" id="RU361143"/>
    </source>
</evidence>
<dbReference type="AlphaFoldDB" id="B6JX81"/>
<evidence type="ECO:0000256" key="3">
    <source>
        <dbReference type="ARBA" id="ARBA00004922"/>
    </source>
</evidence>
<comment type="pathway">
    <text evidence="3 10">Protein modification; protein glycosylation.</text>
</comment>
<keyword evidence="7 10" id="KW-0256">Endoplasmic reticulum</keyword>
<comment type="subcellular location">
    <subcellularLocation>
        <location evidence="2 10">Endoplasmic reticulum membrane</location>
        <topology evidence="2 10">Single-pass type I membrane protein</topology>
    </subcellularLocation>
</comment>
<feature type="chain" id="PRO_5005123626" description="Dolichyl-diphosphooligosaccharide--protein glycosyltransferase subunit 1" evidence="10">
    <location>
        <begin position="22"/>
        <end position="453"/>
    </location>
</feature>
<protein>
    <recommendedName>
        <fullName evidence="10">Dolichyl-diphosphooligosaccharide--protein glycosyltransferase subunit 1</fullName>
    </recommendedName>
</protein>